<sequence length="383" mass="40603">MSIITKSQGQSVVDAKQSGAKGDGVTDDSKAITSAWQKACSSPTPSKLVVPPGQYAVGPMTFLGPCKAPITIQFQGSLKAPTDINQLKSQDGWIVFQQIDALTLNGGEFDGRGQVAWSQNNCAQTGKCNNLPINIRFNKVTNSLVQGVSSLDSKLFHMNILQCQNLTLSHITINAPADSLNTDGIHIGRSNGIKITDSDIKTGDDCISMGDGSQQVTIEKVTCGPGHGISVGSLGKYHDEEPVIGVFVRDCTFTNTMNGVRVKTWPASPNGICQDLHFENLQMNNVGTPVLIDQQYCPYGQCQAQAPSKVKISQVSFKGIHGTSSTKVAIKIACSKGIPCQNVELSDINLHYQGPDGAGVSQCVNVLPTITGQISPPACTTTP</sequence>
<dbReference type="Gene3D" id="2.160.20.10">
    <property type="entry name" value="Single-stranded right-handed beta-helix, Pectin lyase-like"/>
    <property type="match status" value="1"/>
</dbReference>
<dbReference type="Pfam" id="PF00295">
    <property type="entry name" value="Glyco_hydro_28"/>
    <property type="match status" value="1"/>
</dbReference>
<dbReference type="GO" id="GO:0071555">
    <property type="term" value="P:cell wall organization"/>
    <property type="evidence" value="ECO:0007669"/>
    <property type="project" value="UniProtKB-KW"/>
</dbReference>
<dbReference type="EMBL" id="JAUIZM010000004">
    <property type="protein sequence ID" value="KAK1389122.1"/>
    <property type="molecule type" value="Genomic_DNA"/>
</dbReference>
<gene>
    <name evidence="11" type="ORF">POM88_017300</name>
</gene>
<dbReference type="InterPro" id="IPR006626">
    <property type="entry name" value="PbH1"/>
</dbReference>
<dbReference type="PANTHER" id="PTHR31375">
    <property type="match status" value="1"/>
</dbReference>
<reference evidence="11" key="1">
    <citation type="submission" date="2023-02" db="EMBL/GenBank/DDBJ databases">
        <title>Genome of toxic invasive species Heracleum sosnowskyi carries increased number of genes despite the absence of recent whole-genome duplications.</title>
        <authorList>
            <person name="Schelkunov M."/>
            <person name="Shtratnikova V."/>
            <person name="Makarenko M."/>
            <person name="Klepikova A."/>
            <person name="Omelchenko D."/>
            <person name="Novikova G."/>
            <person name="Obukhova E."/>
            <person name="Bogdanov V."/>
            <person name="Penin A."/>
            <person name="Logacheva M."/>
        </authorList>
    </citation>
    <scope>NUCLEOTIDE SEQUENCE</scope>
    <source>
        <strain evidence="11">Hsosn_3</strain>
        <tissue evidence="11">Leaf</tissue>
    </source>
</reference>
<dbReference type="PROSITE" id="PS00502">
    <property type="entry name" value="POLYGALACTURONASE"/>
    <property type="match status" value="1"/>
</dbReference>
<dbReference type="InterPro" id="IPR000743">
    <property type="entry name" value="Glyco_hydro_28"/>
</dbReference>
<keyword evidence="3" id="KW-0134">Cell wall</keyword>
<dbReference type="FunFam" id="2.160.20.10:FF:000004">
    <property type="entry name" value="Pectin lyase-like superfamily protein"/>
    <property type="match status" value="1"/>
</dbReference>
<feature type="active site" evidence="8">
    <location>
        <position position="227"/>
    </location>
</feature>
<dbReference type="SUPFAM" id="SSF51126">
    <property type="entry name" value="Pectin lyase-like"/>
    <property type="match status" value="1"/>
</dbReference>
<name>A0AAD8INH2_9APIA</name>
<keyword evidence="5 9" id="KW-0378">Hydrolase</keyword>
<keyword evidence="6 9" id="KW-0326">Glycosidase</keyword>
<evidence type="ECO:0000256" key="1">
    <source>
        <dbReference type="ARBA" id="ARBA00004191"/>
    </source>
</evidence>
<dbReference type="SMART" id="SM00710">
    <property type="entry name" value="PbH1"/>
    <property type="match status" value="6"/>
</dbReference>
<dbReference type="InterPro" id="IPR012334">
    <property type="entry name" value="Pectin_lyas_fold"/>
</dbReference>
<keyword evidence="7" id="KW-0961">Cell wall biogenesis/degradation</keyword>
<evidence type="ECO:0000256" key="2">
    <source>
        <dbReference type="ARBA" id="ARBA00008834"/>
    </source>
</evidence>
<dbReference type="GO" id="GO:0004650">
    <property type="term" value="F:polygalacturonase activity"/>
    <property type="evidence" value="ECO:0007669"/>
    <property type="project" value="InterPro"/>
</dbReference>
<dbReference type="AlphaFoldDB" id="A0AAD8INH2"/>
<evidence type="ECO:0000256" key="4">
    <source>
        <dbReference type="ARBA" id="ARBA00022525"/>
    </source>
</evidence>
<feature type="compositionally biased region" description="Polar residues" evidence="10">
    <location>
        <begin position="1"/>
        <end position="11"/>
    </location>
</feature>
<keyword evidence="12" id="KW-1185">Reference proteome</keyword>
<proteinExistence type="inferred from homology"/>
<evidence type="ECO:0000256" key="9">
    <source>
        <dbReference type="RuleBase" id="RU361169"/>
    </source>
</evidence>
<dbReference type="GO" id="GO:0005975">
    <property type="term" value="P:carbohydrate metabolic process"/>
    <property type="evidence" value="ECO:0007669"/>
    <property type="project" value="InterPro"/>
</dbReference>
<reference evidence="11" key="2">
    <citation type="submission" date="2023-05" db="EMBL/GenBank/DDBJ databases">
        <authorList>
            <person name="Schelkunov M.I."/>
        </authorList>
    </citation>
    <scope>NUCLEOTIDE SEQUENCE</scope>
    <source>
        <strain evidence="11">Hsosn_3</strain>
        <tissue evidence="11">Leaf</tissue>
    </source>
</reference>
<evidence type="ECO:0000313" key="12">
    <source>
        <dbReference type="Proteomes" id="UP001237642"/>
    </source>
</evidence>
<evidence type="ECO:0000256" key="5">
    <source>
        <dbReference type="ARBA" id="ARBA00022801"/>
    </source>
</evidence>
<evidence type="ECO:0000256" key="10">
    <source>
        <dbReference type="SAM" id="MobiDB-lite"/>
    </source>
</evidence>
<organism evidence="11 12">
    <name type="scientific">Heracleum sosnowskyi</name>
    <dbReference type="NCBI Taxonomy" id="360622"/>
    <lineage>
        <taxon>Eukaryota</taxon>
        <taxon>Viridiplantae</taxon>
        <taxon>Streptophyta</taxon>
        <taxon>Embryophyta</taxon>
        <taxon>Tracheophyta</taxon>
        <taxon>Spermatophyta</taxon>
        <taxon>Magnoliopsida</taxon>
        <taxon>eudicotyledons</taxon>
        <taxon>Gunneridae</taxon>
        <taxon>Pentapetalae</taxon>
        <taxon>asterids</taxon>
        <taxon>campanulids</taxon>
        <taxon>Apiales</taxon>
        <taxon>Apiaceae</taxon>
        <taxon>Apioideae</taxon>
        <taxon>apioid superclade</taxon>
        <taxon>Tordylieae</taxon>
        <taxon>Tordyliinae</taxon>
        <taxon>Heracleum</taxon>
    </lineage>
</organism>
<evidence type="ECO:0000256" key="8">
    <source>
        <dbReference type="PROSITE-ProRule" id="PRU10052"/>
    </source>
</evidence>
<dbReference type="Proteomes" id="UP001237642">
    <property type="component" value="Unassembled WGS sequence"/>
</dbReference>
<evidence type="ECO:0000256" key="7">
    <source>
        <dbReference type="ARBA" id="ARBA00023316"/>
    </source>
</evidence>
<feature type="region of interest" description="Disordered" evidence="10">
    <location>
        <begin position="1"/>
        <end position="28"/>
    </location>
</feature>
<comment type="caution">
    <text evidence="11">The sequence shown here is derived from an EMBL/GenBank/DDBJ whole genome shotgun (WGS) entry which is preliminary data.</text>
</comment>
<comment type="similarity">
    <text evidence="2 9">Belongs to the glycosyl hydrolase 28 family.</text>
</comment>
<evidence type="ECO:0000313" key="11">
    <source>
        <dbReference type="EMBL" id="KAK1389122.1"/>
    </source>
</evidence>
<protein>
    <submittedName>
        <fullName evidence="11">Exopolygalacturonase-like</fullName>
    </submittedName>
</protein>
<comment type="subcellular location">
    <subcellularLocation>
        <location evidence="1">Secreted</location>
        <location evidence="1">Cell wall</location>
    </subcellularLocation>
</comment>
<evidence type="ECO:0000256" key="6">
    <source>
        <dbReference type="ARBA" id="ARBA00023295"/>
    </source>
</evidence>
<evidence type="ECO:0000256" key="3">
    <source>
        <dbReference type="ARBA" id="ARBA00022512"/>
    </source>
</evidence>
<accession>A0AAD8INH2</accession>
<dbReference type="InterPro" id="IPR011050">
    <property type="entry name" value="Pectin_lyase_fold/virulence"/>
</dbReference>
<keyword evidence="4" id="KW-0964">Secreted</keyword>